<dbReference type="PANTHER" id="PTHR10117">
    <property type="entry name" value="TRANSIENT RECEPTOR POTENTIAL CHANNEL"/>
    <property type="match status" value="1"/>
</dbReference>
<feature type="transmembrane region" description="Helical" evidence="12">
    <location>
        <begin position="1043"/>
        <end position="1068"/>
    </location>
</feature>
<proteinExistence type="predicted"/>
<keyword evidence="7" id="KW-0406">Ion transport</keyword>
<evidence type="ECO:0000313" key="15">
    <source>
        <dbReference type="RefSeq" id="XP_019633478.1"/>
    </source>
</evidence>
<feature type="transmembrane region" description="Helical" evidence="12">
    <location>
        <begin position="836"/>
        <end position="860"/>
    </location>
</feature>
<dbReference type="RefSeq" id="XP_019633478.1">
    <property type="nucleotide sequence ID" value="XM_019777919.1"/>
</dbReference>
<dbReference type="GO" id="GO:0070679">
    <property type="term" value="F:inositol 1,4,5 trisphosphate binding"/>
    <property type="evidence" value="ECO:0007669"/>
    <property type="project" value="TreeGrafter"/>
</dbReference>
<keyword evidence="5 12" id="KW-1133">Transmembrane helix</keyword>
<evidence type="ECO:0000256" key="10">
    <source>
        <dbReference type="ARBA" id="ARBA00036634"/>
    </source>
</evidence>
<feature type="transmembrane region" description="Helical" evidence="12">
    <location>
        <begin position="330"/>
        <end position="349"/>
    </location>
</feature>
<evidence type="ECO:0000256" key="8">
    <source>
        <dbReference type="ARBA" id="ARBA00023136"/>
    </source>
</evidence>
<evidence type="ECO:0000256" key="2">
    <source>
        <dbReference type="ARBA" id="ARBA00022448"/>
    </source>
</evidence>
<dbReference type="Proteomes" id="UP000515135">
    <property type="component" value="Unplaced"/>
</dbReference>
<evidence type="ECO:0000259" key="13">
    <source>
        <dbReference type="SMART" id="SM01420"/>
    </source>
</evidence>
<accession>A0A6P4Z9Z0</accession>
<keyword evidence="2" id="KW-0813">Transport</keyword>
<dbReference type="PROSITE" id="PS50297">
    <property type="entry name" value="ANK_REP_REGION"/>
    <property type="match status" value="1"/>
</dbReference>
<evidence type="ECO:0000256" key="11">
    <source>
        <dbReference type="PROSITE-ProRule" id="PRU00023"/>
    </source>
</evidence>
<dbReference type="InterPro" id="IPR002110">
    <property type="entry name" value="Ankyrin_rpt"/>
</dbReference>
<dbReference type="Pfam" id="PF00520">
    <property type="entry name" value="Ion_trans"/>
    <property type="match status" value="2"/>
</dbReference>
<evidence type="ECO:0000313" key="14">
    <source>
        <dbReference type="Proteomes" id="UP000515135"/>
    </source>
</evidence>
<keyword evidence="4" id="KW-0677">Repeat</keyword>
<feature type="transmembrane region" description="Helical" evidence="12">
    <location>
        <begin position="998"/>
        <end position="1023"/>
    </location>
</feature>
<dbReference type="AlphaFoldDB" id="A0A6P4Z9Z0"/>
<feature type="transmembrane region" description="Helical" evidence="12">
    <location>
        <begin position="956"/>
        <end position="978"/>
    </location>
</feature>
<dbReference type="SMART" id="SM00248">
    <property type="entry name" value="ANK"/>
    <property type="match status" value="4"/>
</dbReference>
<keyword evidence="8 12" id="KW-0472">Membrane</keyword>
<dbReference type="Gene3D" id="1.25.40.20">
    <property type="entry name" value="Ankyrin repeat-containing domain"/>
    <property type="match status" value="2"/>
</dbReference>
<dbReference type="GO" id="GO:0015279">
    <property type="term" value="F:store-operated calcium channel activity"/>
    <property type="evidence" value="ECO:0007669"/>
    <property type="project" value="TreeGrafter"/>
</dbReference>
<dbReference type="GO" id="GO:0005886">
    <property type="term" value="C:plasma membrane"/>
    <property type="evidence" value="ECO:0007669"/>
    <property type="project" value="TreeGrafter"/>
</dbReference>
<dbReference type="PANTHER" id="PTHR10117:SF54">
    <property type="entry name" value="TRANSIENT RECEPTOR POTENTIAL-GAMMA PROTEIN"/>
    <property type="match status" value="1"/>
</dbReference>
<feature type="transmembrane region" description="Helical" evidence="12">
    <location>
        <begin position="917"/>
        <end position="935"/>
    </location>
</feature>
<dbReference type="PRINTS" id="PR01097">
    <property type="entry name" value="TRNSRECEPTRP"/>
</dbReference>
<evidence type="ECO:0000256" key="5">
    <source>
        <dbReference type="ARBA" id="ARBA00022989"/>
    </source>
</evidence>
<keyword evidence="9" id="KW-0407">Ion channel</keyword>
<sequence length="1275" mass="143953">MEARFLDLVRNNDVSHVSAALGEANASPEVSLDLGTLRDDFGRSVLELAVDSGSREVAEVLLDHGAPVGDALLYAIDRQDVGAVRILKERALTESVRRTYNVDPQIGSSAFPSYMTPVILAALKNNYPILKMLLQAGFPAPVPDDYKWSTDISESIAWLDAYRAVCSPSYILLTSPDPFLTAFRTAKAVRDVLWKREHYRTELKELADQCEAFARELLSEARSTKETEAVLEHLCSPEDSPHRRSVSTLQLAVDLQLKQLDVYTDQETVADVWIRKAMENSFQPIAVAEVLFSIFTIVVFLRAVSLFMYQRFLGMLLISIGRMTVDITKFMAIGWLILFAFACGMNQLYWSYGTMHHYLCSNYSQSNLQSLGCSKSLGFDTLMNSFQSLSWASFGLIDLSVLDLKPGTSPVKEFQIHEWPAITETTGKLVFGFFEVIGVLILINLLIAIMSDSYTRTEEVKRTDWAFVVMKDVLRYMNLEVSLPPPFALIMSVRNALVRLVLALCCRRNNPPDSDTNVERAVHPSQSPQTVKQDVYKRLRTTVVLTMAMEGRFLTLVRNNNATELSELLWELGNGPHDFRLFTDKFGRSGLEFAVDCGSLEAAGVLLDHGAPVGAALLHAVDREDLAAVQMLVDRVPRDAATPPDDREHELGSSAFPGHMTPVMLAALKNNYAVLEMLLQAGFPRPVPDAYQWTLSVSQANAWLDAQRAACSPSYILLTSPDPFRTAFRTAKALRDHCWKREQYRTELEELADGCETFACELLEEVRTEEELDILGHTDDPEARSDETVGMLQLAADLKLRQFVTQPFCVEYIVQSKLKDVVEFFGVVGNWQEQSVVFAALWGVAIPLSYPLLSLAYIIAPESKIGRFSRLHFVREYSWNMSWFVLMALLLFETQNIQIGEAEVDSIAQGTPLPTPFVPIAVEIIHVLWVAGILLEELREVEQEGLVRHFKQFWNVVDFFIVALYLAQFALLFLATQLDDYDDTFATKWMIKAKPHTFQPVVLSDVLFSLFVIAVFLRTVSIFTHNRYLGTLMISVGRMFSDIVNFITMAILVTFAFAVGLNQLYWFYGAVHEYLCERYPNGNLKTVDCQTSHGFSTLVSTMVSLFWTAFGMGDLSMLELKPGNSTLEVFRILEQPRLTETVGKLIFALFHVTVVLVLLNLLIAIMSDSYQRTQEDKRRDWTFLIIKNMLFYMRVDLSLAPPFNVLLFVKTGVSRLLCAVCRRGNRHPPHTTAPGGVINPPSPSQRERQEIFKIIIDRLANRYLLRKERQMENQG</sequence>
<feature type="transmembrane region" description="Helical" evidence="12">
    <location>
        <begin position="429"/>
        <end position="449"/>
    </location>
</feature>
<comment type="subcellular location">
    <subcellularLocation>
        <location evidence="1">Membrane</location>
        <topology evidence="1">Multi-pass membrane protein</topology>
    </subcellularLocation>
</comment>
<dbReference type="PROSITE" id="PS50088">
    <property type="entry name" value="ANK_REPEAT"/>
    <property type="match status" value="1"/>
</dbReference>
<protein>
    <submittedName>
        <fullName evidence="15">Short transient receptor potential channel 4-like</fullName>
    </submittedName>
</protein>
<dbReference type="SMART" id="SM01420">
    <property type="entry name" value="TRP_2"/>
    <property type="match status" value="2"/>
</dbReference>
<dbReference type="GO" id="GO:0034703">
    <property type="term" value="C:cation channel complex"/>
    <property type="evidence" value="ECO:0007669"/>
    <property type="project" value="TreeGrafter"/>
</dbReference>
<dbReference type="InterPro" id="IPR002153">
    <property type="entry name" value="TRPC_channel"/>
</dbReference>
<name>A0A6P4Z9Z0_BRABE</name>
<feature type="domain" description="Transient receptor ion channel" evidence="13">
    <location>
        <begin position="136"/>
        <end position="200"/>
    </location>
</feature>
<feature type="domain" description="Transient receptor ion channel" evidence="13">
    <location>
        <begin position="683"/>
        <end position="745"/>
    </location>
</feature>
<evidence type="ECO:0000256" key="7">
    <source>
        <dbReference type="ARBA" id="ARBA00023065"/>
    </source>
</evidence>
<keyword evidence="6 11" id="KW-0040">ANK repeat</keyword>
<feature type="transmembrane region" description="Helical" evidence="12">
    <location>
        <begin position="290"/>
        <end position="309"/>
    </location>
</feature>
<evidence type="ECO:0000256" key="1">
    <source>
        <dbReference type="ARBA" id="ARBA00004141"/>
    </source>
</evidence>
<dbReference type="InterPro" id="IPR005821">
    <property type="entry name" value="Ion_trans_dom"/>
</dbReference>
<feature type="repeat" description="ANK" evidence="11">
    <location>
        <begin position="41"/>
        <end position="68"/>
    </location>
</feature>
<evidence type="ECO:0000256" key="4">
    <source>
        <dbReference type="ARBA" id="ARBA00022737"/>
    </source>
</evidence>
<dbReference type="SUPFAM" id="SSF48403">
    <property type="entry name" value="Ankyrin repeat"/>
    <property type="match status" value="1"/>
</dbReference>
<dbReference type="GeneID" id="109476902"/>
<feature type="transmembrane region" description="Helical" evidence="12">
    <location>
        <begin position="1145"/>
        <end position="1165"/>
    </location>
</feature>
<evidence type="ECO:0000256" key="3">
    <source>
        <dbReference type="ARBA" id="ARBA00022692"/>
    </source>
</evidence>
<dbReference type="Gene3D" id="1.10.287.70">
    <property type="match status" value="1"/>
</dbReference>
<dbReference type="KEGG" id="bbel:109476902"/>
<comment type="catalytic activity">
    <reaction evidence="10">
        <text>Ca(2+)(in) = Ca(2+)(out)</text>
        <dbReference type="Rhea" id="RHEA:29671"/>
        <dbReference type="ChEBI" id="CHEBI:29108"/>
    </reaction>
</comment>
<keyword evidence="14" id="KW-1185">Reference proteome</keyword>
<dbReference type="GO" id="GO:0051480">
    <property type="term" value="P:regulation of cytosolic calcium ion concentration"/>
    <property type="evidence" value="ECO:0007669"/>
    <property type="project" value="TreeGrafter"/>
</dbReference>
<dbReference type="OrthoDB" id="301415at2759"/>
<evidence type="ECO:0000256" key="6">
    <source>
        <dbReference type="ARBA" id="ARBA00023043"/>
    </source>
</evidence>
<dbReference type="FunFam" id="1.25.40.20:FF:000981">
    <property type="entry name" value="Uncharacterized protein"/>
    <property type="match status" value="2"/>
</dbReference>
<dbReference type="InterPro" id="IPR036770">
    <property type="entry name" value="Ankyrin_rpt-contain_sf"/>
</dbReference>
<organism evidence="14 15">
    <name type="scientific">Branchiostoma belcheri</name>
    <name type="common">Amphioxus</name>
    <dbReference type="NCBI Taxonomy" id="7741"/>
    <lineage>
        <taxon>Eukaryota</taxon>
        <taxon>Metazoa</taxon>
        <taxon>Chordata</taxon>
        <taxon>Cephalochordata</taxon>
        <taxon>Leptocardii</taxon>
        <taxon>Amphioxiformes</taxon>
        <taxon>Branchiostomatidae</taxon>
        <taxon>Branchiostoma</taxon>
    </lineage>
</organism>
<dbReference type="Pfam" id="PF08344">
    <property type="entry name" value="TRP_2"/>
    <property type="match status" value="1"/>
</dbReference>
<dbReference type="InterPro" id="IPR013555">
    <property type="entry name" value="TRP_dom"/>
</dbReference>
<keyword evidence="3 12" id="KW-0812">Transmembrane</keyword>
<evidence type="ECO:0000256" key="9">
    <source>
        <dbReference type="ARBA" id="ARBA00023303"/>
    </source>
</evidence>
<evidence type="ECO:0000256" key="12">
    <source>
        <dbReference type="SAM" id="Phobius"/>
    </source>
</evidence>
<gene>
    <name evidence="15" type="primary">LOC109476902</name>
</gene>
<reference evidence="15" key="1">
    <citation type="submission" date="2025-08" db="UniProtKB">
        <authorList>
            <consortium name="RefSeq"/>
        </authorList>
    </citation>
    <scope>IDENTIFICATION</scope>
    <source>
        <tissue evidence="15">Gonad</tissue>
    </source>
</reference>